<comment type="caution">
    <text evidence="4">The sequence shown here is derived from an EMBL/GenBank/DDBJ whole genome shotgun (WGS) entry which is preliminary data.</text>
</comment>
<evidence type="ECO:0000259" key="3">
    <source>
        <dbReference type="Pfam" id="PF13358"/>
    </source>
</evidence>
<dbReference type="Pfam" id="PF13358">
    <property type="entry name" value="DDE_3"/>
    <property type="match status" value="1"/>
</dbReference>
<dbReference type="InterPro" id="IPR038717">
    <property type="entry name" value="Tc1-like_DDE_dom"/>
</dbReference>
<feature type="domain" description="Transposase Tc1-like" evidence="2">
    <location>
        <begin position="202"/>
        <end position="265"/>
    </location>
</feature>
<dbReference type="SUPFAM" id="SSF46689">
    <property type="entry name" value="Homeodomain-like"/>
    <property type="match status" value="1"/>
</dbReference>
<name>A0A9J6CSE0_RHIMP</name>
<sequence>MTEIVKGAVLTVQLHLLATYSFFDTEFFRGLVEMIHLCLVAPLWQSLAEHPTSKDDKGSGLCFEAESPNSVLRSTSRLDMTQSENAFKTQQPVNMPPSLPVRECVDTSAYSEMVSARSPSARPSPLSLTECADVHHLPSTGPPEENAIRNKGWSQREICRLMNRSRAAVSRIIRTYLDHGGSLADRERSGRPRATDTQTDSLIVACVVVDPFIDAKEIRRELQLDVSLSTIRRRLREAGLWGCVAAQKPQLTERQRQLRLEFARSVEGCTVEEWGEVIFTDESTFSSRWDQQRHVWRPMNCRYLPEYCHNVLSSGRCAVSAWGAISKEGLVPLVRINGSFTASAYCRLLQEVLVPYALEGPFEDGCYQLQHDRSPIHTARMVATVLENLAIRTLPWPPVGADLNPIENVWGIVKSRLSARRLSSATSEALWQAVSEEWERLRLTPEVVVRLYESMPRRVQAVIAANGNLTRY</sequence>
<dbReference type="Proteomes" id="UP000821866">
    <property type="component" value="Unassembled WGS sequence"/>
</dbReference>
<protein>
    <recommendedName>
        <fullName evidence="6">Transposable element</fullName>
    </recommendedName>
</protein>
<dbReference type="VEuPathDB" id="VectorBase:LOC119165284"/>
<dbReference type="GO" id="GO:0003677">
    <property type="term" value="F:DNA binding"/>
    <property type="evidence" value="ECO:0007669"/>
    <property type="project" value="InterPro"/>
</dbReference>
<evidence type="ECO:0000313" key="5">
    <source>
        <dbReference type="Proteomes" id="UP000821866"/>
    </source>
</evidence>
<evidence type="ECO:0008006" key="6">
    <source>
        <dbReference type="Google" id="ProtNLM"/>
    </source>
</evidence>
<accession>A0A9J6CSE0</accession>
<dbReference type="EMBL" id="JABSTU010006941">
    <property type="protein sequence ID" value="KAH7931552.1"/>
    <property type="molecule type" value="Genomic_DNA"/>
</dbReference>
<dbReference type="Pfam" id="PF01498">
    <property type="entry name" value="HTH_Tnp_Tc3_2"/>
    <property type="match status" value="1"/>
</dbReference>
<evidence type="ECO:0000313" key="4">
    <source>
        <dbReference type="EMBL" id="KAH7931552.1"/>
    </source>
</evidence>
<dbReference type="InterPro" id="IPR047655">
    <property type="entry name" value="Transpos_IS630-like"/>
</dbReference>
<dbReference type="PANTHER" id="PTHR23022:SF134">
    <property type="entry name" value="TRANSPOSABLE ELEMENT TC1 TRANSPOSASE"/>
    <property type="match status" value="1"/>
</dbReference>
<feature type="domain" description="Tc1-like transposase DDE" evidence="3">
    <location>
        <begin position="277"/>
        <end position="424"/>
    </location>
</feature>
<dbReference type="AlphaFoldDB" id="A0A9J6CSE0"/>
<dbReference type="InterPro" id="IPR052338">
    <property type="entry name" value="Transposase_5"/>
</dbReference>
<dbReference type="GO" id="GO:0015074">
    <property type="term" value="P:DNA integration"/>
    <property type="evidence" value="ECO:0007669"/>
    <property type="project" value="InterPro"/>
</dbReference>
<dbReference type="PANTHER" id="PTHR23022">
    <property type="entry name" value="TRANSPOSABLE ELEMENT-RELATED"/>
    <property type="match status" value="1"/>
</dbReference>
<dbReference type="Gene3D" id="3.30.420.10">
    <property type="entry name" value="Ribonuclease H-like superfamily/Ribonuclease H"/>
    <property type="match status" value="1"/>
</dbReference>
<dbReference type="GO" id="GO:0005634">
    <property type="term" value="C:nucleus"/>
    <property type="evidence" value="ECO:0007669"/>
    <property type="project" value="UniProtKB-SubCell"/>
</dbReference>
<dbReference type="NCBIfam" id="NF033545">
    <property type="entry name" value="transpos_IS630"/>
    <property type="match status" value="1"/>
</dbReference>
<dbReference type="Pfam" id="PF13551">
    <property type="entry name" value="HTH_29"/>
    <property type="match status" value="1"/>
</dbReference>
<evidence type="ECO:0000256" key="1">
    <source>
        <dbReference type="ARBA" id="ARBA00004123"/>
    </source>
</evidence>
<dbReference type="InterPro" id="IPR002492">
    <property type="entry name" value="Transposase_Tc1-like"/>
</dbReference>
<dbReference type="InterPro" id="IPR009057">
    <property type="entry name" value="Homeodomain-like_sf"/>
</dbReference>
<keyword evidence="5" id="KW-1185">Reference proteome</keyword>
<comment type="subcellular location">
    <subcellularLocation>
        <location evidence="1">Nucleus</location>
    </subcellularLocation>
</comment>
<dbReference type="GO" id="GO:0006313">
    <property type="term" value="P:DNA transposition"/>
    <property type="evidence" value="ECO:0007669"/>
    <property type="project" value="InterPro"/>
</dbReference>
<gene>
    <name evidence="4" type="ORF">HPB51_029818</name>
</gene>
<reference evidence="4" key="1">
    <citation type="journal article" date="2020" name="Cell">
        <title>Large-Scale Comparative Analyses of Tick Genomes Elucidate Their Genetic Diversity and Vector Capacities.</title>
        <authorList>
            <consortium name="Tick Genome and Microbiome Consortium (TIGMIC)"/>
            <person name="Jia N."/>
            <person name="Wang J."/>
            <person name="Shi W."/>
            <person name="Du L."/>
            <person name="Sun Y."/>
            <person name="Zhan W."/>
            <person name="Jiang J.F."/>
            <person name="Wang Q."/>
            <person name="Zhang B."/>
            <person name="Ji P."/>
            <person name="Bell-Sakyi L."/>
            <person name="Cui X.M."/>
            <person name="Yuan T.T."/>
            <person name="Jiang B.G."/>
            <person name="Yang W.F."/>
            <person name="Lam T.T."/>
            <person name="Chang Q.C."/>
            <person name="Ding S.J."/>
            <person name="Wang X.J."/>
            <person name="Zhu J.G."/>
            <person name="Ruan X.D."/>
            <person name="Zhao L."/>
            <person name="Wei J.T."/>
            <person name="Ye R.Z."/>
            <person name="Que T.C."/>
            <person name="Du C.H."/>
            <person name="Zhou Y.H."/>
            <person name="Cheng J.X."/>
            <person name="Dai P.F."/>
            <person name="Guo W.B."/>
            <person name="Han X.H."/>
            <person name="Huang E.J."/>
            <person name="Li L.F."/>
            <person name="Wei W."/>
            <person name="Gao Y.C."/>
            <person name="Liu J.Z."/>
            <person name="Shao H.Z."/>
            <person name="Wang X."/>
            <person name="Wang C.C."/>
            <person name="Yang T.C."/>
            <person name="Huo Q.B."/>
            <person name="Li W."/>
            <person name="Chen H.Y."/>
            <person name="Chen S.E."/>
            <person name="Zhou L.G."/>
            <person name="Ni X.B."/>
            <person name="Tian J.H."/>
            <person name="Sheng Y."/>
            <person name="Liu T."/>
            <person name="Pan Y.S."/>
            <person name="Xia L.Y."/>
            <person name="Li J."/>
            <person name="Zhao F."/>
            <person name="Cao W.C."/>
        </authorList>
    </citation>
    <scope>NUCLEOTIDE SEQUENCE</scope>
    <source>
        <strain evidence="4">Rmic-2018</strain>
    </source>
</reference>
<organism evidence="4 5">
    <name type="scientific">Rhipicephalus microplus</name>
    <name type="common">Cattle tick</name>
    <name type="synonym">Boophilus microplus</name>
    <dbReference type="NCBI Taxonomy" id="6941"/>
    <lineage>
        <taxon>Eukaryota</taxon>
        <taxon>Metazoa</taxon>
        <taxon>Ecdysozoa</taxon>
        <taxon>Arthropoda</taxon>
        <taxon>Chelicerata</taxon>
        <taxon>Arachnida</taxon>
        <taxon>Acari</taxon>
        <taxon>Parasitiformes</taxon>
        <taxon>Ixodida</taxon>
        <taxon>Ixodoidea</taxon>
        <taxon>Ixodidae</taxon>
        <taxon>Rhipicephalinae</taxon>
        <taxon>Rhipicephalus</taxon>
        <taxon>Boophilus</taxon>
    </lineage>
</organism>
<proteinExistence type="predicted"/>
<dbReference type="InterPro" id="IPR036397">
    <property type="entry name" value="RNaseH_sf"/>
</dbReference>
<reference evidence="4" key="2">
    <citation type="submission" date="2021-09" db="EMBL/GenBank/DDBJ databases">
        <authorList>
            <person name="Jia N."/>
            <person name="Wang J."/>
            <person name="Shi W."/>
            <person name="Du L."/>
            <person name="Sun Y."/>
            <person name="Zhan W."/>
            <person name="Jiang J."/>
            <person name="Wang Q."/>
            <person name="Zhang B."/>
            <person name="Ji P."/>
            <person name="Sakyi L.B."/>
            <person name="Cui X."/>
            <person name="Yuan T."/>
            <person name="Jiang B."/>
            <person name="Yang W."/>
            <person name="Lam T.T.-Y."/>
            <person name="Chang Q."/>
            <person name="Ding S."/>
            <person name="Wang X."/>
            <person name="Zhu J."/>
            <person name="Ruan X."/>
            <person name="Zhao L."/>
            <person name="Wei J."/>
            <person name="Que T."/>
            <person name="Du C."/>
            <person name="Cheng J."/>
            <person name="Dai P."/>
            <person name="Han X."/>
            <person name="Huang E."/>
            <person name="Gao Y."/>
            <person name="Liu J."/>
            <person name="Shao H."/>
            <person name="Ye R."/>
            <person name="Li L."/>
            <person name="Wei W."/>
            <person name="Wang X."/>
            <person name="Wang C."/>
            <person name="Huo Q."/>
            <person name="Li W."/>
            <person name="Guo W."/>
            <person name="Chen H."/>
            <person name="Chen S."/>
            <person name="Zhou L."/>
            <person name="Zhou L."/>
            <person name="Ni X."/>
            <person name="Tian J."/>
            <person name="Zhou Y."/>
            <person name="Sheng Y."/>
            <person name="Liu T."/>
            <person name="Pan Y."/>
            <person name="Xia L."/>
            <person name="Li J."/>
            <person name="Zhao F."/>
            <person name="Cao W."/>
        </authorList>
    </citation>
    <scope>NUCLEOTIDE SEQUENCE</scope>
    <source>
        <strain evidence="4">Rmic-2018</strain>
        <tissue evidence="4">Larvae</tissue>
    </source>
</reference>
<evidence type="ECO:0000259" key="2">
    <source>
        <dbReference type="Pfam" id="PF01498"/>
    </source>
</evidence>